<comment type="caution">
    <text evidence="1">The sequence shown here is derived from an EMBL/GenBank/DDBJ whole genome shotgun (WGS) entry which is preliminary data.</text>
</comment>
<evidence type="ECO:0000313" key="1">
    <source>
        <dbReference type="EMBL" id="MCY1144087.1"/>
    </source>
</evidence>
<reference evidence="1" key="1">
    <citation type="submission" date="2022-11" db="EMBL/GenBank/DDBJ databases">
        <authorList>
            <person name="Somphong A."/>
            <person name="Phongsopitanun W."/>
        </authorList>
    </citation>
    <scope>NUCLEOTIDE SEQUENCE</scope>
    <source>
        <strain evidence="1">Pm04-4</strain>
    </source>
</reference>
<sequence length="350" mass="38694">MTDLDIVDSIADLDPVTFDALDRSAGAAGSYQRMLQIEEDRRWRVRFARAWRTGQLNAVIPLFTCRGRAWVDPVYDPGTWGIPGGPFDSSPDRVMLVAGCADLRTGLRVGPGSAPEQVKQLLVRIAALAVTEERFLAFPYFYADARAAISDATAGMTSWTYLGKEARFNDTHLSDREGRLRSRVRGVLRRDRRNIAKYGFRTGVERWAESSGEVLDLIATHNVTKGQKDHPEFVRMRHDQWNHCDGVEVVTFTLESATTRGVLTALVWSGELELYEVGLSGHDGPERMAAYASLLFHQPLAFAAEHGLRCVRAGLAAETPKSSRGASFSELSGGVLLPDKTRRQADAVLT</sequence>
<accession>A0ABT4BDL5</accession>
<organism evidence="1 2">
    <name type="scientific">Paractinoplanes pyxinae</name>
    <dbReference type="NCBI Taxonomy" id="2997416"/>
    <lineage>
        <taxon>Bacteria</taxon>
        <taxon>Bacillati</taxon>
        <taxon>Actinomycetota</taxon>
        <taxon>Actinomycetes</taxon>
        <taxon>Micromonosporales</taxon>
        <taxon>Micromonosporaceae</taxon>
        <taxon>Paractinoplanes</taxon>
    </lineage>
</organism>
<evidence type="ECO:0000313" key="2">
    <source>
        <dbReference type="Proteomes" id="UP001151002"/>
    </source>
</evidence>
<dbReference type="Proteomes" id="UP001151002">
    <property type="component" value="Unassembled WGS sequence"/>
</dbReference>
<name>A0ABT4BDL5_9ACTN</name>
<dbReference type="RefSeq" id="WP_267568642.1">
    <property type="nucleotide sequence ID" value="NZ_JAPNTZ010000018.1"/>
</dbReference>
<protein>
    <recommendedName>
        <fullName evidence="3">BioF2-like acetyltransferase domain-containing protein</fullName>
    </recommendedName>
</protein>
<evidence type="ECO:0008006" key="3">
    <source>
        <dbReference type="Google" id="ProtNLM"/>
    </source>
</evidence>
<keyword evidence="2" id="KW-1185">Reference proteome</keyword>
<dbReference type="EMBL" id="JAPNTZ010000018">
    <property type="protein sequence ID" value="MCY1144087.1"/>
    <property type="molecule type" value="Genomic_DNA"/>
</dbReference>
<proteinExistence type="predicted"/>
<gene>
    <name evidence="1" type="ORF">OWR29_39340</name>
</gene>